<dbReference type="InterPro" id="IPR040840">
    <property type="entry name" value="TcA_TcB_BD"/>
</dbReference>
<feature type="domain" description="Tc toxin complex TcA C-terminal TcB-binding" evidence="2">
    <location>
        <begin position="3132"/>
        <end position="3412"/>
    </location>
</feature>
<proteinExistence type="predicted"/>
<name>A0A8J3N3S6_9CHLR</name>
<dbReference type="InterPro" id="IPR036365">
    <property type="entry name" value="PGBD-like_sf"/>
</dbReference>
<feature type="domain" description="ABC toxin N-terminal" evidence="4">
    <location>
        <begin position="2026"/>
        <end position="2141"/>
    </location>
</feature>
<comment type="caution">
    <text evidence="5">The sequence shown here is derived from an EMBL/GenBank/DDBJ whole genome shotgun (WGS) entry which is preliminary data.</text>
</comment>
<dbReference type="Pfam" id="PF01471">
    <property type="entry name" value="PG_binding_1"/>
    <property type="match status" value="1"/>
</dbReference>
<reference evidence="5" key="1">
    <citation type="submission" date="2020-10" db="EMBL/GenBank/DDBJ databases">
        <title>Taxonomic study of unclassified bacteria belonging to the class Ktedonobacteria.</title>
        <authorList>
            <person name="Yabe S."/>
            <person name="Wang C.M."/>
            <person name="Zheng Y."/>
            <person name="Sakai Y."/>
            <person name="Cavaletti L."/>
            <person name="Monciardini P."/>
            <person name="Donadio S."/>
        </authorList>
    </citation>
    <scope>NUCLEOTIDE SEQUENCE</scope>
    <source>
        <strain evidence="5">ID150040</strain>
    </source>
</reference>
<dbReference type="InterPro" id="IPR002477">
    <property type="entry name" value="Peptidoglycan-bd-like"/>
</dbReference>
<sequence length="3579" mass="397372">MNLQGRDLKLDLSGDDVRLLHSELVPLGLPIPDDEQQRAFFGKGTHEAVARFQKEHRIEPTGIVDAETARAINKAVDDILPKERVVRGQVTQSDGQPFNTGIVRAFDQNIDTSKLTLLGEVQLDAQGQYYITYKLEQLQQPGKQATNLVVLVYDGSNTMLVRGNPIVNATADAVIDLIVPDPFVVRGLVRQIDGTPLVGALVCAFDRDMRSEELLGEVSADQFGHYEITYTAEQFSRAEKGSANLVVRVYDLEGHELAASDIIFNAKEEVTVNLDVKPLDENLSEYERLTAQLIPVLMDIPLYELTDPDIEFLAGYTGNDRQQIDLLRQAANLARGTQLPLDRASDSPRIKPRVQVSKGQASGIPAEVFYGWFRDGQPQVFNEIIHRSTDDLMVSLDRAIARTDIPPLDQSNRDQLRHTLGELRVDDALQPTRDGEAASLGDVLRMIPQADRLELDEPDGRGRRIAAMVVTATPENGLPWQEIRKVLDDDDLFNSVQRMLRLMTLTRGYMPLMQAIPQVGDSSLSDLVTYDAKDWIEFARQYGVPAEIEAATEEERAIQYGQQIARTVELMHPTPFIQHRIASDRIPITPELKEPINAFLSANPALRYKEQPILAFLASDNINWGELSDETIKAITLELLKIERIARLTPSLEYIGPLLSSGYESARDVLRLQSREVFIQDIRPMIEDEAESGRIYDLAAGIVATTEALVLMHSPRFGGRNLPVIPAPNGQMSTFSLGVGGGAGGSSLILPANLQQLFGNQDYCECEHGASLYGAAAYLADLLQMLDRGPKINNKTALQVLLQRRPDLAELDLSGDNTDITLPYIDLVLEILEAPDWESGLGYRVIRGGTPQNPNPDFDNNLNQGEVPNTLADDLASWGLPLSENRTAMRAADVQNSGGASFNSWLIRDLQSGMKLRLIGVVYGAYRIRAYPQSVSGVLKSYRPWSKLLSSTANNVSKAHFPWKLPFDVVRDEANTWLDHLGATREEIMLAFAGSAQWTDIDAACEALNISPAERDILVLPASASKPDYQDWGFANSSVGAEGVFDPIAGAQGTFDPALGQIHWQGAGIDRFDPPDWYMLLKNVSLLRSRARLTHRELLNVLETRFVRADGPRLEITDDECDTALMRLEAMDAALVRRIHLFVRLWRRLGWTTTELDQAIKTNPTYTTGNNNTVAFTESFLLFVANIARLRDMTAVPVANLIDLFGVPTLDTTLYWEHSGSRPTRALSRYQFWFDNPTLGKPRLAEFRINAAGSGLERVTSPANGLPKIRISDHLTYVAAALALPESEFASLLPAGTVCIQPMQLNGTSMTGVPVDVGRVSLKEVEIVIGVLSVGATFSLLIQHSDDGITFTDVPAQDMSVPNPFVINSATPLLSRFSYSGVKPYLRATIASTAGANPTLWVTVRVLTAPGMVNDELSLANLTTLYKYSVLRRIIRRPIAELQMLMTLSGINPLAAANPHTVLMLLEAQETLDTLGLSISEANQLLRGPGESASENLEQRAEALLTTTRSESRSIRDETTVTADQRSALLIKVLTGLGWDERLIASVLGAEVLDVSWGDYEAPLDMMPPLPAGVTLPSPVTYDAASKRLIAPHSTRPTALHDALALILPAVSGNLQAALAALDSEAVRREASLKSAQALLRAKSLPIHRASLAITLNQAFEVPSEWRGRFYYERATNELCFVGWMMQADVAGLKALGASLPAIANVSGAVDALYTSSNTYVPFAENSLSVRENAAYGIAIEEVLLDTIGLQERSGLLLEILLPKWRSQKLHAQLSAALVQDLGCPIETAQALLDLAAMPAVPGVETPDFESLLTSTLLLASDPATRASRAAFPQAFDAAAQLLILGNFVEKLGMSASQVAWLRDSWSGLDLTQLPTTRITSIPPGLWASLTALASLFALVKNAEMGVSGLLKTLAAAQRAVIDYPQLAAALNCSESTLRILASSDGLNITASAWFRDPTQLLKLVTCLELSRKTSLPATLFVKVKRMQIATRPATEAETEVQTLRQIALGGSTEGSWSEDEDKVLDQIRQRRRDATVDYLVHVRQVRDANDLYGYYLIDPQMGPCMMTSRIVQAISSVQLFIQRCLMQLELDAPPNAINKQYWAWMKNYRVWEANRKVLLYPENWIEPELRDDKTPFFEDLVSSLQQGDATSDKAQLAMQTFLEKLTDFSKMEFVATSSSYDDDNRLLVTHIFARTLSQPHTYWYRQFRNLDPQNRSNSTGLWTSWQAVSLDIEGNHLFSIVWQGRLFLFWAIFSAESDEPSAAELKQDAADPTPPRKFWRFKLAWSEYKSGAWTSRRLAQDDMLNVRVDAAMPTESRRTAANTTDFFFFWLSVQEGGVTITGLYNNNYYNEYQPFTTLLFDGQRVVRASGTYAYVSSTYTYRFEQTPSQTTETPVDGRAPEKVDFHYRMSTGSSNGNSISLNTGTTNSLLVLKKIPRNVEVMYSAEIPSHPFSAPPLTPTLPITESARAAPFFVSDRLYRFFVYPIRQLRLSSAEEVPCLHFYALDWPQATRLRKTLVRYGVERLLSFESQSRTVHPPSEYFNEYQAVPTVVLANPDGDLEYSLYSASSTYNYELFFHVPFAIACSLSKNQRFEEARQWFHYIFDPTDDSTDESPARYWRFRPFRELPGLRLDELVQRLADPKDQSREKLEFQSIIAQWKDQPFKPHLVARMRLRSYMYAVVMKYLDNIIAWADQLFRHDTMESLNEATQLYILAAQILGRRPEGIPPRTRPVLKSFTELAASQPDDLTNALVEAENLIPNASSGSGSPAPGNLQSLYFCVPNNPKLDEYYDQVEDKLFKLRNCMNIDGVVRQLALFQPPIDPALLVRAAAAGIDLAEVLADSQAPLPLYRFNIMAQKANELCAEVKSLGASLLSAIEKGDAEALALMRSNHELQMMKQVRLVKEAQLLEAKTNMDAIGVSLQSAQTRFTHYIGLISQLGPLSIPTGPVVGPTLERLGAVALETISTATAFAQSVTTMIDPITAKSLDVIKQTMARAAEALSTSLPSQGMDTAQVPMNAAEKRQLDELKSAHDLQQKAADQRLVAQMLAMIPDFTLGAQGFASSPVVQFQLGGTLLSKVANFAASATDSKASEHTYRGTLHSMLAGYQRRASDWLLQAQLACWEIAQLSEQLKASTLRMAIATQELRNHDLQAANASEIEKFMHSKFSNQELYTWMSGQLANLHFQSYQLAYDVAKRAEQCFMHELGVDTTFIKFGYWDSLKKGLLAGEMLLSDIKRMEVAYLNQNAREFEITKHVSLRELDPFALVQLQENGECEFKIPEVLFDLDFPGHYFRRIKSVSISVPCIVGPYTSLSGTLTLLSSKLRVKSTVANNSYSDEDNFRASYLPAQSIATSTGQNDSGMFELNFRDERYLPFEGAGVISTWRLVLPATFRPFDYSTISDVVLHIRYTARDAGGSLKILAKNGLDDAVNAIVAAQGEQGFAHLFSLRQEFATEWHRLTSTGVQEFVITKNRFPFLLDRKPITISKVDLYVLPRSNATNLSDTFPTLTITSPDKNTPSITEGAAVGRLRKKTLTWTKAQVVNAIETDAKWQFTIPQADVVKIDDILMVCHYRAGQIT</sequence>
<dbReference type="InterPro" id="IPR036366">
    <property type="entry name" value="PGBDSf"/>
</dbReference>
<feature type="domain" description="Neuraminidase-like" evidence="3">
    <location>
        <begin position="2183"/>
        <end position="2304"/>
    </location>
</feature>
<evidence type="ECO:0000313" key="5">
    <source>
        <dbReference type="EMBL" id="GHO97434.1"/>
    </source>
</evidence>
<accession>A0A8J3N3S6</accession>
<dbReference type="InterPro" id="IPR041079">
    <property type="entry name" value="Neuraminidase-like"/>
</dbReference>
<dbReference type="Proteomes" id="UP000597444">
    <property type="component" value="Unassembled WGS sequence"/>
</dbReference>
<dbReference type="Pfam" id="PF18276">
    <property type="entry name" value="TcA_TcB_BD"/>
    <property type="match status" value="1"/>
</dbReference>
<evidence type="ECO:0000259" key="3">
    <source>
        <dbReference type="Pfam" id="PF18413"/>
    </source>
</evidence>
<evidence type="ECO:0000259" key="1">
    <source>
        <dbReference type="Pfam" id="PF01471"/>
    </source>
</evidence>
<dbReference type="Gene3D" id="1.10.101.10">
    <property type="entry name" value="PGBD-like superfamily/PGBD"/>
    <property type="match status" value="1"/>
</dbReference>
<gene>
    <name evidence="5" type="ORF">KSF_074820</name>
</gene>
<dbReference type="InterPro" id="IPR046839">
    <property type="entry name" value="ABC_toxin_N"/>
</dbReference>
<evidence type="ECO:0000313" key="6">
    <source>
        <dbReference type="Proteomes" id="UP000597444"/>
    </source>
</evidence>
<dbReference type="Pfam" id="PF20220">
    <property type="entry name" value="ABC_toxin_N"/>
    <property type="match status" value="1"/>
</dbReference>
<dbReference type="Pfam" id="PF18413">
    <property type="entry name" value="Neuraminidase"/>
    <property type="match status" value="1"/>
</dbReference>
<organism evidence="5 6">
    <name type="scientific">Reticulibacter mediterranei</name>
    <dbReference type="NCBI Taxonomy" id="2778369"/>
    <lineage>
        <taxon>Bacteria</taxon>
        <taxon>Bacillati</taxon>
        <taxon>Chloroflexota</taxon>
        <taxon>Ktedonobacteria</taxon>
        <taxon>Ktedonobacterales</taxon>
        <taxon>Reticulibacteraceae</taxon>
        <taxon>Reticulibacter</taxon>
    </lineage>
</organism>
<evidence type="ECO:0008006" key="7">
    <source>
        <dbReference type="Google" id="ProtNLM"/>
    </source>
</evidence>
<dbReference type="SUPFAM" id="SSF47090">
    <property type="entry name" value="PGBD-like"/>
    <property type="match status" value="1"/>
</dbReference>
<feature type="domain" description="Peptidoglycan binding-like" evidence="1">
    <location>
        <begin position="13"/>
        <end position="72"/>
    </location>
</feature>
<evidence type="ECO:0000259" key="4">
    <source>
        <dbReference type="Pfam" id="PF20220"/>
    </source>
</evidence>
<dbReference type="EMBL" id="BNJK01000001">
    <property type="protein sequence ID" value="GHO97434.1"/>
    <property type="molecule type" value="Genomic_DNA"/>
</dbReference>
<evidence type="ECO:0000259" key="2">
    <source>
        <dbReference type="Pfam" id="PF18276"/>
    </source>
</evidence>
<dbReference type="RefSeq" id="WP_220207993.1">
    <property type="nucleotide sequence ID" value="NZ_BNJK01000001.1"/>
</dbReference>
<keyword evidence="6" id="KW-1185">Reference proteome</keyword>
<protein>
    <recommendedName>
        <fullName evidence="7">Peptidoglycan binding-like domain-containing protein</fullName>
    </recommendedName>
</protein>